<dbReference type="CDD" id="cd06225">
    <property type="entry name" value="HAMP"/>
    <property type="match status" value="1"/>
</dbReference>
<dbReference type="InterPro" id="IPR051310">
    <property type="entry name" value="MCP_chemotaxis"/>
</dbReference>
<dbReference type="RefSeq" id="WP_184855395.1">
    <property type="nucleotide sequence ID" value="NZ_JACHLK010000001.1"/>
</dbReference>
<dbReference type="InterPro" id="IPR003660">
    <property type="entry name" value="HAMP_dom"/>
</dbReference>
<accession>A0A7X0PAE6</accession>
<dbReference type="PROSITE" id="PS50885">
    <property type="entry name" value="HAMP"/>
    <property type="match status" value="1"/>
</dbReference>
<evidence type="ECO:0000259" key="7">
    <source>
        <dbReference type="PROSITE" id="PS50885"/>
    </source>
</evidence>
<evidence type="ECO:0000313" key="8">
    <source>
        <dbReference type="EMBL" id="MBB6557992.1"/>
    </source>
</evidence>
<dbReference type="SMART" id="SM00304">
    <property type="entry name" value="HAMP"/>
    <property type="match status" value="1"/>
</dbReference>
<gene>
    <name evidence="8" type="ORF">HNP48_000656</name>
</gene>
<dbReference type="SUPFAM" id="SSF58104">
    <property type="entry name" value="Methyl-accepting chemotaxis protein (MCP) signaling domain"/>
    <property type="match status" value="1"/>
</dbReference>
<dbReference type="PRINTS" id="PR00260">
    <property type="entry name" value="CHEMTRNSDUCR"/>
</dbReference>
<dbReference type="SMART" id="SM00283">
    <property type="entry name" value="MA"/>
    <property type="match status" value="1"/>
</dbReference>
<feature type="domain" description="Methyl-accepting transducer" evidence="6">
    <location>
        <begin position="396"/>
        <end position="625"/>
    </location>
</feature>
<keyword evidence="5" id="KW-0472">Membrane</keyword>
<dbReference type="PANTHER" id="PTHR43531:SF14">
    <property type="entry name" value="METHYL-ACCEPTING CHEMOTAXIS PROTEIN I-RELATED"/>
    <property type="match status" value="1"/>
</dbReference>
<evidence type="ECO:0000313" key="9">
    <source>
        <dbReference type="Proteomes" id="UP000575083"/>
    </source>
</evidence>
<sequence length="654" mass="68508">MASLNRLNLLQKFLILGLIALAMTALPTAMYVRDALHDMAAARLEARGAPPLLALNKVVQGMQVHRGLSASMLGGNEALAARRPAAREAVDKAMAEAGTRFAEAGVAATDEATWKQLRQTWQTLEQAVAARSLQPAQSTAQHTQLIAAVMRLSEALLHHYGLALDPGQDTNALIQASLVHVPMLGEKLGVMRAQGSAALSAKALAPEGKGGLLALQQRVVELQGDTLRGLERAMGHTPAFRKALDSAVRSVDTRVQQALQRAGKDILEASELSAPASDYFDEFTRTIDALYALNAQAMDLLNGALQERVAGLQRQLAWQLGLLGVALALAVVLARTFMRSITVPLAQAVQLSNAVAQGDLRGSAGVQGTDEVGQLMAALVQMRRQLTEVVNQVRGGSEGVATASAQIAQGNSDLSARTESQASALEETAASMEELGSTVRQNADSARQASALAGEARTIAVQSGEVVTQVVQTMQGISAASQKIADIIGVIDAIAFQTNILALNAAVEAARAGEQGRGFAVVASEVRALAGRSAEAAREIKQLIHASTERVEQGNLLVERAGSTMHEVVAAIGRVNDLMGEISAASHEQSLGVAQVGEAVTQMDQATQQNAALVEEMAAAAASLQGQAEELVQVVSVFRVDGLAAPTPSTLRLR</sequence>
<dbReference type="InterPro" id="IPR004090">
    <property type="entry name" value="Chemotax_Me-accpt_rcpt"/>
</dbReference>
<protein>
    <submittedName>
        <fullName evidence="8">Methyl-accepting chemotaxis protein</fullName>
    </submittedName>
</protein>
<dbReference type="InterPro" id="IPR004089">
    <property type="entry name" value="MCPsignal_dom"/>
</dbReference>
<proteinExistence type="inferred from homology"/>
<dbReference type="GO" id="GO:0005886">
    <property type="term" value="C:plasma membrane"/>
    <property type="evidence" value="ECO:0007669"/>
    <property type="project" value="TreeGrafter"/>
</dbReference>
<feature type="transmembrane region" description="Helical" evidence="5">
    <location>
        <begin position="13"/>
        <end position="32"/>
    </location>
</feature>
<dbReference type="Gene3D" id="1.10.287.950">
    <property type="entry name" value="Methyl-accepting chemotaxis protein"/>
    <property type="match status" value="1"/>
</dbReference>
<keyword evidence="5" id="KW-1133">Transmembrane helix</keyword>
<evidence type="ECO:0000256" key="2">
    <source>
        <dbReference type="ARBA" id="ARBA00022481"/>
    </source>
</evidence>
<keyword evidence="4" id="KW-0807">Transducer</keyword>
<keyword evidence="9" id="KW-1185">Reference proteome</keyword>
<keyword evidence="5" id="KW-0812">Transmembrane</keyword>
<dbReference type="PANTHER" id="PTHR43531">
    <property type="entry name" value="PROTEIN ICFG"/>
    <property type="match status" value="1"/>
</dbReference>
<dbReference type="GO" id="GO:0006935">
    <property type="term" value="P:chemotaxis"/>
    <property type="evidence" value="ECO:0007669"/>
    <property type="project" value="InterPro"/>
</dbReference>
<dbReference type="CDD" id="cd11386">
    <property type="entry name" value="MCP_signal"/>
    <property type="match status" value="1"/>
</dbReference>
<comment type="caution">
    <text evidence="8">The sequence shown here is derived from an EMBL/GenBank/DDBJ whole genome shotgun (WGS) entry which is preliminary data.</text>
</comment>
<dbReference type="Pfam" id="PF00672">
    <property type="entry name" value="HAMP"/>
    <property type="match status" value="1"/>
</dbReference>
<dbReference type="GO" id="GO:0004888">
    <property type="term" value="F:transmembrane signaling receptor activity"/>
    <property type="evidence" value="ECO:0007669"/>
    <property type="project" value="InterPro"/>
</dbReference>
<evidence type="ECO:0000256" key="5">
    <source>
        <dbReference type="SAM" id="Phobius"/>
    </source>
</evidence>
<feature type="domain" description="HAMP" evidence="7">
    <location>
        <begin position="339"/>
        <end position="391"/>
    </location>
</feature>
<dbReference type="EMBL" id="JACHLK010000001">
    <property type="protein sequence ID" value="MBB6557992.1"/>
    <property type="molecule type" value="Genomic_DNA"/>
</dbReference>
<evidence type="ECO:0000256" key="3">
    <source>
        <dbReference type="ARBA" id="ARBA00029447"/>
    </source>
</evidence>
<dbReference type="AlphaFoldDB" id="A0A7X0PAE6"/>
<dbReference type="Pfam" id="PF00015">
    <property type="entry name" value="MCPsignal"/>
    <property type="match status" value="1"/>
</dbReference>
<name>A0A7X0PAE6_9BURK</name>
<organism evidence="8 9">
    <name type="scientific">Acidovorax soli</name>
    <dbReference type="NCBI Taxonomy" id="592050"/>
    <lineage>
        <taxon>Bacteria</taxon>
        <taxon>Pseudomonadati</taxon>
        <taxon>Pseudomonadota</taxon>
        <taxon>Betaproteobacteria</taxon>
        <taxon>Burkholderiales</taxon>
        <taxon>Comamonadaceae</taxon>
        <taxon>Acidovorax</taxon>
    </lineage>
</organism>
<evidence type="ECO:0000256" key="1">
    <source>
        <dbReference type="ARBA" id="ARBA00004370"/>
    </source>
</evidence>
<evidence type="ECO:0000256" key="4">
    <source>
        <dbReference type="PROSITE-ProRule" id="PRU00284"/>
    </source>
</evidence>
<comment type="subcellular location">
    <subcellularLocation>
        <location evidence="1">Membrane</location>
    </subcellularLocation>
</comment>
<dbReference type="GO" id="GO:0007165">
    <property type="term" value="P:signal transduction"/>
    <property type="evidence" value="ECO:0007669"/>
    <property type="project" value="UniProtKB-KW"/>
</dbReference>
<evidence type="ECO:0000259" key="6">
    <source>
        <dbReference type="PROSITE" id="PS50111"/>
    </source>
</evidence>
<comment type="similarity">
    <text evidence="3">Belongs to the methyl-accepting chemotaxis (MCP) protein family.</text>
</comment>
<keyword evidence="2" id="KW-0488">Methylation</keyword>
<dbReference type="FunFam" id="1.10.287.950:FF:000001">
    <property type="entry name" value="Methyl-accepting chemotaxis sensory transducer"/>
    <property type="match status" value="1"/>
</dbReference>
<reference evidence="8 9" key="1">
    <citation type="submission" date="2020-08" db="EMBL/GenBank/DDBJ databases">
        <title>Functional genomics of gut bacteria from endangered species of beetles.</title>
        <authorList>
            <person name="Carlos-Shanley C."/>
        </authorList>
    </citation>
    <scope>NUCLEOTIDE SEQUENCE [LARGE SCALE GENOMIC DNA]</scope>
    <source>
        <strain evidence="8 9">S00198</strain>
    </source>
</reference>
<dbReference type="Proteomes" id="UP000575083">
    <property type="component" value="Unassembled WGS sequence"/>
</dbReference>
<dbReference type="PROSITE" id="PS50111">
    <property type="entry name" value="CHEMOTAXIS_TRANSDUC_2"/>
    <property type="match status" value="1"/>
</dbReference>